<name>V4LVT8_EUTSA</name>
<accession>V4LVT8</accession>
<organism evidence="2 3">
    <name type="scientific">Eutrema salsugineum</name>
    <name type="common">Saltwater cress</name>
    <name type="synonym">Sisymbrium salsugineum</name>
    <dbReference type="NCBI Taxonomy" id="72664"/>
    <lineage>
        <taxon>Eukaryota</taxon>
        <taxon>Viridiplantae</taxon>
        <taxon>Streptophyta</taxon>
        <taxon>Embryophyta</taxon>
        <taxon>Tracheophyta</taxon>
        <taxon>Spermatophyta</taxon>
        <taxon>Magnoliopsida</taxon>
        <taxon>eudicotyledons</taxon>
        <taxon>Gunneridae</taxon>
        <taxon>Pentapetalae</taxon>
        <taxon>rosids</taxon>
        <taxon>malvids</taxon>
        <taxon>Brassicales</taxon>
        <taxon>Brassicaceae</taxon>
        <taxon>Eutremeae</taxon>
        <taxon>Eutrema</taxon>
    </lineage>
</organism>
<dbReference type="OMA" id="HDMEAKV"/>
<evidence type="ECO:0000313" key="3">
    <source>
        <dbReference type="Proteomes" id="UP000030689"/>
    </source>
</evidence>
<protein>
    <recommendedName>
        <fullName evidence="1">PABC domain-containing protein</fullName>
    </recommendedName>
</protein>
<dbReference type="Gene3D" id="1.10.1900.10">
    <property type="entry name" value="c-terminal domain of poly(a) binding protein"/>
    <property type="match status" value="1"/>
</dbReference>
<dbReference type="SUPFAM" id="SSF63570">
    <property type="entry name" value="PABC (PABP) domain"/>
    <property type="match status" value="1"/>
</dbReference>
<dbReference type="InterPro" id="IPR036053">
    <property type="entry name" value="PABP-dom"/>
</dbReference>
<dbReference type="eggNOG" id="KOG0123">
    <property type="taxonomic scope" value="Eukaryota"/>
</dbReference>
<feature type="domain" description="PABC" evidence="1">
    <location>
        <begin position="26"/>
        <end position="100"/>
    </location>
</feature>
<evidence type="ECO:0000259" key="1">
    <source>
        <dbReference type="PROSITE" id="PS51309"/>
    </source>
</evidence>
<dbReference type="GO" id="GO:0005737">
    <property type="term" value="C:cytoplasm"/>
    <property type="evidence" value="ECO:0007669"/>
    <property type="project" value="TreeGrafter"/>
</dbReference>
<dbReference type="SMART" id="SM00517">
    <property type="entry name" value="PolyA"/>
    <property type="match status" value="1"/>
</dbReference>
<dbReference type="AlphaFoldDB" id="V4LVT8"/>
<dbReference type="EMBL" id="KI517408">
    <property type="protein sequence ID" value="ESQ47964.1"/>
    <property type="molecule type" value="Genomic_DNA"/>
</dbReference>
<dbReference type="Gramene" id="ESQ47964">
    <property type="protein sequence ID" value="ESQ47964"/>
    <property type="gene ID" value="EUTSA_v10021822mg"/>
</dbReference>
<dbReference type="Proteomes" id="UP000030689">
    <property type="component" value="Unassembled WGS sequence"/>
</dbReference>
<dbReference type="GO" id="GO:0000209">
    <property type="term" value="P:protein polyubiquitination"/>
    <property type="evidence" value="ECO:0007669"/>
    <property type="project" value="TreeGrafter"/>
</dbReference>
<sequence length="100" mass="11445">MLPHISLNFNHDHHFCDDCFRRSPVTVAILAKTLVNLPPKQQRNMLGELLYFWVVKLEPIFAAKITGMLLELDQTQILHLLESPEALKDKVKEAIDVLGN</sequence>
<gene>
    <name evidence="2" type="ORF">EUTSA_v10021822mg</name>
</gene>
<dbReference type="Pfam" id="PF00658">
    <property type="entry name" value="MLLE"/>
    <property type="match status" value="1"/>
</dbReference>
<dbReference type="PROSITE" id="PS51309">
    <property type="entry name" value="PABC"/>
    <property type="match status" value="1"/>
</dbReference>
<dbReference type="PANTHER" id="PTHR46276">
    <property type="entry name" value="E3 UBIQUITIN-PROTEIN LIGASE UBR5"/>
    <property type="match status" value="1"/>
</dbReference>
<reference evidence="2 3" key="1">
    <citation type="journal article" date="2013" name="Front. Plant Sci.">
        <title>The Reference Genome of the Halophytic Plant Eutrema salsugineum.</title>
        <authorList>
            <person name="Yang R."/>
            <person name="Jarvis D.E."/>
            <person name="Chen H."/>
            <person name="Beilstein M.A."/>
            <person name="Grimwood J."/>
            <person name="Jenkins J."/>
            <person name="Shu S."/>
            <person name="Prochnik S."/>
            <person name="Xin M."/>
            <person name="Ma C."/>
            <person name="Schmutz J."/>
            <person name="Wing R.A."/>
            <person name="Mitchell-Olds T."/>
            <person name="Schumaker K.S."/>
            <person name="Wang X."/>
        </authorList>
    </citation>
    <scope>NUCLEOTIDE SEQUENCE [LARGE SCALE GENOMIC DNA]</scope>
</reference>
<dbReference type="GO" id="GO:0034450">
    <property type="term" value="F:ubiquitin-ubiquitin ligase activity"/>
    <property type="evidence" value="ECO:0007669"/>
    <property type="project" value="TreeGrafter"/>
</dbReference>
<dbReference type="GO" id="GO:0090263">
    <property type="term" value="P:positive regulation of canonical Wnt signaling pathway"/>
    <property type="evidence" value="ECO:0007669"/>
    <property type="project" value="TreeGrafter"/>
</dbReference>
<dbReference type="PANTHER" id="PTHR46276:SF1">
    <property type="entry name" value="E3 UBIQUITIN-PROTEIN LIGASE UBR5"/>
    <property type="match status" value="1"/>
</dbReference>
<proteinExistence type="predicted"/>
<dbReference type="KEGG" id="eus:EUTSA_v10021822mg"/>
<keyword evidence="3" id="KW-1185">Reference proteome</keyword>
<evidence type="ECO:0000313" key="2">
    <source>
        <dbReference type="EMBL" id="ESQ47964.1"/>
    </source>
</evidence>
<dbReference type="GO" id="GO:0003723">
    <property type="term" value="F:RNA binding"/>
    <property type="evidence" value="ECO:0007669"/>
    <property type="project" value="InterPro"/>
</dbReference>
<dbReference type="InterPro" id="IPR002004">
    <property type="entry name" value="PABP_HYD_C"/>
</dbReference>
<dbReference type="STRING" id="72664.V4LVT8"/>
<dbReference type="GO" id="GO:0005634">
    <property type="term" value="C:nucleus"/>
    <property type="evidence" value="ECO:0007669"/>
    <property type="project" value="TreeGrafter"/>
</dbReference>